<dbReference type="InterPro" id="IPR002018">
    <property type="entry name" value="CarbesteraseB"/>
</dbReference>
<dbReference type="EMBL" id="JAIZAY010000002">
    <property type="protein sequence ID" value="KAJ8046867.1"/>
    <property type="molecule type" value="Genomic_DNA"/>
</dbReference>
<protein>
    <submittedName>
        <fullName evidence="3">Crystal protein</fullName>
    </submittedName>
</protein>
<accession>A0A9Q1CK80</accession>
<dbReference type="AlphaFoldDB" id="A0A9Q1CK80"/>
<organism evidence="3 4">
    <name type="scientific">Holothuria leucospilota</name>
    <name type="common">Black long sea cucumber</name>
    <name type="synonym">Mertensiothuria leucospilota</name>
    <dbReference type="NCBI Taxonomy" id="206669"/>
    <lineage>
        <taxon>Eukaryota</taxon>
        <taxon>Metazoa</taxon>
        <taxon>Echinodermata</taxon>
        <taxon>Eleutherozoa</taxon>
        <taxon>Echinozoa</taxon>
        <taxon>Holothuroidea</taxon>
        <taxon>Aspidochirotacea</taxon>
        <taxon>Aspidochirotida</taxon>
        <taxon>Holothuriidae</taxon>
        <taxon>Holothuria</taxon>
    </lineage>
</organism>
<dbReference type="Gene3D" id="3.40.50.1820">
    <property type="entry name" value="alpha/beta hydrolase"/>
    <property type="match status" value="1"/>
</dbReference>
<dbReference type="PANTHER" id="PTHR45570">
    <property type="entry name" value="CARBOXYLIC ESTER HYDROLASE"/>
    <property type="match status" value="1"/>
</dbReference>
<keyword evidence="1" id="KW-0732">Signal</keyword>
<dbReference type="Pfam" id="PF00135">
    <property type="entry name" value="COesterase"/>
    <property type="match status" value="1"/>
</dbReference>
<reference evidence="3" key="1">
    <citation type="submission" date="2021-10" db="EMBL/GenBank/DDBJ databases">
        <title>Tropical sea cucumber genome reveals ecological adaptation and Cuvierian tubules defense mechanism.</title>
        <authorList>
            <person name="Chen T."/>
        </authorList>
    </citation>
    <scope>NUCLEOTIDE SEQUENCE</scope>
    <source>
        <strain evidence="3">Nanhai2018</strain>
        <tissue evidence="3">Muscle</tissue>
    </source>
</reference>
<dbReference type="SUPFAM" id="SSF53474">
    <property type="entry name" value="alpha/beta-Hydrolases"/>
    <property type="match status" value="1"/>
</dbReference>
<proteinExistence type="predicted"/>
<gene>
    <name evidence="3" type="ORF">HOLleu_05693</name>
</gene>
<dbReference type="InterPro" id="IPR029058">
    <property type="entry name" value="AB_hydrolase_fold"/>
</dbReference>
<comment type="caution">
    <text evidence="3">The sequence shown here is derived from an EMBL/GenBank/DDBJ whole genome shotgun (WGS) entry which is preliminary data.</text>
</comment>
<name>A0A9Q1CK80_HOLLE</name>
<feature type="chain" id="PRO_5040341369" evidence="1">
    <location>
        <begin position="24"/>
        <end position="582"/>
    </location>
</feature>
<dbReference type="OrthoDB" id="3200163at2759"/>
<dbReference type="Proteomes" id="UP001152320">
    <property type="component" value="Chromosome 2"/>
</dbReference>
<sequence>MAASRTVWLLSFLTLALFVTIEAYIPFGKDYIVDTYYGRLKGFELEESYAFWGIPFARPPVGNLRFAEPQRPLGWTGTRDATAHSPGCMQECHEPPVACPLEINEDCLYLDMWIPKSNRSEPYPVYIFIHGGNFRDGSGTALVYDGRFLAQESEAIIVTINYRLEAFGWLFLGNMIDPATGTEMSLVNQGLKDQQMAFLYVKENIHLFGGDPKRQVTISGQSAGAQSIGIHLLIDSSDALFDQAIQYSNPFTLAFKTKKDGVALAAEVAKLLDCDTYDLVCLRSKDANDLLAASRAAATKIVNPVELLQAFEPWGPGVGQETEVPEEIIPSFQNGMGQHKPTMLGTTREEGRLFIWLLFQNRLGNLGYRIFLRALLSDFYREIIQMYPTDNTIGADQREILAELTTDYIFHCINVNISQAVGNQGYLNYYHYVFNAVYENFPDAWGPDFEMCWGHVCHAGDLAYVFRTAPLGNYSHSPREIKMMDEMAAHLSNFLHTGNPNTPGSETLHEKHQALPGDKPYWPRIQEKANNYYTMYYNECGNSVLTNYRKKFCELWDAVDYYKVSPLNSIPEEDLQTIYAGL</sequence>
<dbReference type="PANTHER" id="PTHR45570:SF2">
    <property type="entry name" value="ACETYLCHOLINESTERASE 1-LIKE"/>
    <property type="match status" value="1"/>
</dbReference>
<feature type="domain" description="Carboxylesterase type B" evidence="2">
    <location>
        <begin position="31"/>
        <end position="556"/>
    </location>
</feature>
<keyword evidence="4" id="KW-1185">Reference proteome</keyword>
<evidence type="ECO:0000313" key="3">
    <source>
        <dbReference type="EMBL" id="KAJ8046867.1"/>
    </source>
</evidence>
<feature type="signal peptide" evidence="1">
    <location>
        <begin position="1"/>
        <end position="23"/>
    </location>
</feature>
<evidence type="ECO:0000256" key="1">
    <source>
        <dbReference type="SAM" id="SignalP"/>
    </source>
</evidence>
<evidence type="ECO:0000259" key="2">
    <source>
        <dbReference type="Pfam" id="PF00135"/>
    </source>
</evidence>
<evidence type="ECO:0000313" key="4">
    <source>
        <dbReference type="Proteomes" id="UP001152320"/>
    </source>
</evidence>